<accession>A0A9Q3E4U3</accession>
<dbReference type="Pfam" id="PF00078">
    <property type="entry name" value="RVT_1"/>
    <property type="match status" value="1"/>
</dbReference>
<dbReference type="Pfam" id="PF17921">
    <property type="entry name" value="Integrase_H2C2"/>
    <property type="match status" value="1"/>
</dbReference>
<dbReference type="PANTHER" id="PTHR37984">
    <property type="entry name" value="PROTEIN CBG26694"/>
    <property type="match status" value="1"/>
</dbReference>
<dbReference type="Pfam" id="PF17917">
    <property type="entry name" value="RT_RNaseH"/>
    <property type="match status" value="1"/>
</dbReference>
<evidence type="ECO:0000313" key="10">
    <source>
        <dbReference type="EMBL" id="MBW0512316.1"/>
    </source>
</evidence>
<dbReference type="FunFam" id="3.30.420.10:FF:000032">
    <property type="entry name" value="Retrovirus-related Pol polyprotein from transposon 297-like Protein"/>
    <property type="match status" value="1"/>
</dbReference>
<dbReference type="Gene3D" id="3.10.10.10">
    <property type="entry name" value="HIV Type 1 Reverse Transcriptase, subunit A, domain 1"/>
    <property type="match status" value="1"/>
</dbReference>
<dbReference type="InterPro" id="IPR041373">
    <property type="entry name" value="RT_RNaseH"/>
</dbReference>
<dbReference type="AlphaFoldDB" id="A0A9Q3E4U3"/>
<gene>
    <name evidence="10" type="ORF">O181_052031</name>
</gene>
<dbReference type="EMBL" id="AVOT02022729">
    <property type="protein sequence ID" value="MBW0512316.1"/>
    <property type="molecule type" value="Genomic_DNA"/>
</dbReference>
<dbReference type="GO" id="GO:0016787">
    <property type="term" value="F:hydrolase activity"/>
    <property type="evidence" value="ECO:0007669"/>
    <property type="project" value="UniProtKB-KW"/>
</dbReference>
<evidence type="ECO:0000259" key="9">
    <source>
        <dbReference type="PROSITE" id="PS50994"/>
    </source>
</evidence>
<dbReference type="OrthoDB" id="7372077at2759"/>
<comment type="caution">
    <text evidence="10">The sequence shown here is derived from an EMBL/GenBank/DDBJ whole genome shotgun (WGS) entry which is preliminary data.</text>
</comment>
<dbReference type="InterPro" id="IPR041588">
    <property type="entry name" value="Integrase_H2C2"/>
</dbReference>
<keyword evidence="6" id="KW-0694">RNA-binding</keyword>
<dbReference type="Gene3D" id="3.30.420.10">
    <property type="entry name" value="Ribonuclease H-like superfamily/Ribonuclease H"/>
    <property type="match status" value="1"/>
</dbReference>
<dbReference type="Gene3D" id="3.30.70.270">
    <property type="match status" value="1"/>
</dbReference>
<dbReference type="GO" id="GO:0015074">
    <property type="term" value="P:DNA integration"/>
    <property type="evidence" value="ECO:0007669"/>
    <property type="project" value="InterPro"/>
</dbReference>
<keyword evidence="1" id="KW-0808">Transferase</keyword>
<keyword evidence="2" id="KW-0548">Nucleotidyltransferase</keyword>
<evidence type="ECO:0000256" key="4">
    <source>
        <dbReference type="ARBA" id="ARBA00022759"/>
    </source>
</evidence>
<dbReference type="InterPro" id="IPR050951">
    <property type="entry name" value="Retrovirus_Pol_polyprotein"/>
</dbReference>
<dbReference type="InterPro" id="IPR043502">
    <property type="entry name" value="DNA/RNA_pol_sf"/>
</dbReference>
<dbReference type="InterPro" id="IPR036397">
    <property type="entry name" value="RNaseH_sf"/>
</dbReference>
<dbReference type="Proteomes" id="UP000765509">
    <property type="component" value="Unassembled WGS sequence"/>
</dbReference>
<dbReference type="GO" id="GO:0003723">
    <property type="term" value="F:RNA binding"/>
    <property type="evidence" value="ECO:0007669"/>
    <property type="project" value="UniProtKB-KW"/>
</dbReference>
<dbReference type="Gene3D" id="1.10.340.70">
    <property type="match status" value="1"/>
</dbReference>
<keyword evidence="5" id="KW-0378">Hydrolase</keyword>
<dbReference type="InterPro" id="IPR000477">
    <property type="entry name" value="RT_dom"/>
</dbReference>
<evidence type="ECO:0000256" key="3">
    <source>
        <dbReference type="ARBA" id="ARBA00022722"/>
    </source>
</evidence>
<dbReference type="Pfam" id="PF00665">
    <property type="entry name" value="rve"/>
    <property type="match status" value="1"/>
</dbReference>
<dbReference type="CDD" id="cd09274">
    <property type="entry name" value="RNase_HI_RT_Ty3"/>
    <property type="match status" value="1"/>
</dbReference>
<dbReference type="GO" id="GO:0004519">
    <property type="term" value="F:endonuclease activity"/>
    <property type="evidence" value="ECO:0007669"/>
    <property type="project" value="UniProtKB-KW"/>
</dbReference>
<keyword evidence="7" id="KW-0695">RNA-directed DNA polymerase</keyword>
<dbReference type="CDD" id="cd01647">
    <property type="entry name" value="RT_LTR"/>
    <property type="match status" value="1"/>
</dbReference>
<keyword evidence="4" id="KW-0255">Endonuclease</keyword>
<dbReference type="GO" id="GO:0005634">
    <property type="term" value="C:nucleus"/>
    <property type="evidence" value="ECO:0007669"/>
    <property type="project" value="UniProtKB-ARBA"/>
</dbReference>
<dbReference type="SUPFAM" id="SSF56672">
    <property type="entry name" value="DNA/RNA polymerases"/>
    <property type="match status" value="1"/>
</dbReference>
<feature type="domain" description="Integrase catalytic" evidence="9">
    <location>
        <begin position="714"/>
        <end position="879"/>
    </location>
</feature>
<name>A0A9Q3E4U3_9BASI</name>
<evidence type="ECO:0000259" key="8">
    <source>
        <dbReference type="PROSITE" id="PS50878"/>
    </source>
</evidence>
<dbReference type="SUPFAM" id="SSF53098">
    <property type="entry name" value="Ribonuclease H-like"/>
    <property type="match status" value="1"/>
</dbReference>
<dbReference type="InterPro" id="IPR043128">
    <property type="entry name" value="Rev_trsase/Diguanyl_cyclase"/>
</dbReference>
<keyword evidence="3" id="KW-0540">Nuclease</keyword>
<dbReference type="PROSITE" id="PS50878">
    <property type="entry name" value="RT_POL"/>
    <property type="match status" value="1"/>
</dbReference>
<evidence type="ECO:0008006" key="12">
    <source>
        <dbReference type="Google" id="ProtNLM"/>
    </source>
</evidence>
<proteinExistence type="predicted"/>
<dbReference type="InterPro" id="IPR012337">
    <property type="entry name" value="RNaseH-like_sf"/>
</dbReference>
<evidence type="ECO:0000256" key="6">
    <source>
        <dbReference type="ARBA" id="ARBA00022884"/>
    </source>
</evidence>
<protein>
    <recommendedName>
        <fullName evidence="12">Reverse transcriptase</fullName>
    </recommendedName>
</protein>
<keyword evidence="11" id="KW-1185">Reference proteome</keyword>
<evidence type="ECO:0000256" key="7">
    <source>
        <dbReference type="ARBA" id="ARBA00022918"/>
    </source>
</evidence>
<evidence type="ECO:0000256" key="5">
    <source>
        <dbReference type="ARBA" id="ARBA00022801"/>
    </source>
</evidence>
<dbReference type="PROSITE" id="PS50994">
    <property type="entry name" value="INTEGRASE"/>
    <property type="match status" value="1"/>
</dbReference>
<dbReference type="PANTHER" id="PTHR37984:SF5">
    <property type="entry name" value="PROTEIN NYNRIN-LIKE"/>
    <property type="match status" value="1"/>
</dbReference>
<organism evidence="10 11">
    <name type="scientific">Austropuccinia psidii MF-1</name>
    <dbReference type="NCBI Taxonomy" id="1389203"/>
    <lineage>
        <taxon>Eukaryota</taxon>
        <taxon>Fungi</taxon>
        <taxon>Dikarya</taxon>
        <taxon>Basidiomycota</taxon>
        <taxon>Pucciniomycotina</taxon>
        <taxon>Pucciniomycetes</taxon>
        <taxon>Pucciniales</taxon>
        <taxon>Sphaerophragmiaceae</taxon>
        <taxon>Austropuccinia</taxon>
    </lineage>
</organism>
<dbReference type="InterPro" id="IPR001584">
    <property type="entry name" value="Integrase_cat-core"/>
</dbReference>
<dbReference type="GO" id="GO:0003964">
    <property type="term" value="F:RNA-directed DNA polymerase activity"/>
    <property type="evidence" value="ECO:0007669"/>
    <property type="project" value="UniProtKB-KW"/>
</dbReference>
<evidence type="ECO:0000256" key="1">
    <source>
        <dbReference type="ARBA" id="ARBA00022679"/>
    </source>
</evidence>
<reference evidence="10" key="1">
    <citation type="submission" date="2021-03" db="EMBL/GenBank/DDBJ databases">
        <title>Draft genome sequence of rust myrtle Austropuccinia psidii MF-1, a brazilian biotype.</title>
        <authorList>
            <person name="Quecine M.C."/>
            <person name="Pachon D.M.R."/>
            <person name="Bonatelli M.L."/>
            <person name="Correr F.H."/>
            <person name="Franceschini L.M."/>
            <person name="Leite T.F."/>
            <person name="Margarido G.R.A."/>
            <person name="Almeida C.A."/>
            <person name="Ferrarezi J.A."/>
            <person name="Labate C.A."/>
        </authorList>
    </citation>
    <scope>NUCLEOTIDE SEQUENCE</scope>
    <source>
        <strain evidence="10">MF-1</strain>
    </source>
</reference>
<feature type="domain" description="Reverse transcriptase" evidence="8">
    <location>
        <begin position="215"/>
        <end position="409"/>
    </location>
</feature>
<evidence type="ECO:0000313" key="11">
    <source>
        <dbReference type="Proteomes" id="UP000765509"/>
    </source>
</evidence>
<evidence type="ECO:0000256" key="2">
    <source>
        <dbReference type="ARBA" id="ARBA00022695"/>
    </source>
</evidence>
<sequence length="939" mass="106506">MNPLPCSSPIIPNSPKGEDLILGYDFLYHFNPIIDWKNGLITYDSSHKDSSGIIPSTSNDFATAVNSVALVGELKTPSLPSSVHIPSIIPSQSLLPLRDEVFQEIKDVGEDVAISSLHLFQGDMDLPPLSFHAFLEEQWDEEEEPEEIVTVLRVVPPVYHQYLDVFSKVKAEKLSPHCACDDHIELEGLLPPIGVIYSLSNQDSETLWAYISENVEKGFIRPSSSSTGAPVLFVKKKDGGLRLCVDYRKLNAVTRKNRYPVPPMNQLLTIFNGSTIFSKIDWCGSYNILRIKEGDEHLTAFRAKYSSYEYLVMPFGFTNAPASFQNIVSDIFADFLYVFVVVYLHDIMVFSSSEEEHVKHVASVLQGLWDNNFFSKASKCGILGLCCFKGCPQDGFFKNSPFIFNEEALSQFQSLKEAFTTAPILSHFNPSLPTIVETDASDYALAAVLSQVNDSGKHPTSFDSCKLLPSELKYEIHDKELLGIVWALKRWRAFLLSLSNSFEVLTDHSSLQYFMSSKVLTHRQARWAEFLSEFHFTITYCPGRLATLPDALSHWDDMYPERGVDFISNNPQNFHQVIKQDGIQESKFFSIKVEVFSDLVDKIQKEVWKDKDYKEILRQLARGESVSDYHVEPLSKLLLFKYKVVIASNEELQLNILQKHHYSPLAGHPGQEKTLKLTNRDFHWAGMNQFIKDYVSSCQKCSRNKSIHHKKFGLLKPPQIASGSWKSLSMDSITQLPLTNKFYSILVVVDRFSKMAIVIPAYETITALDLAQIFISHVFSKHGLPVSVVSDRGSLFVSSLWTQLFQQLKISRDLSTAFHPETDGQTERVNQILEQYLQMYCSYHKDDWHTCLSLAEIAYNNSEHSSTNKSPFFTIHGINPSFDSIHVSQDSPAGKLSTKLKSVQQVVKEELESVIRRFKKYSDRNRAITPDFLPGSRYG</sequence>